<evidence type="ECO:0000256" key="1">
    <source>
        <dbReference type="ARBA" id="ARBA00007569"/>
    </source>
</evidence>
<feature type="domain" description="NADH:ubiquinone oxidoreductase 30kDa subunit" evidence="6">
    <location>
        <begin position="30"/>
        <end position="148"/>
    </location>
</feature>
<dbReference type="InterPro" id="IPR037232">
    <property type="entry name" value="NADH_quin_OxRdtase_su_C/D-like"/>
</dbReference>
<dbReference type="EMBL" id="BNGU01000007">
    <property type="protein sequence ID" value="GHM59284.1"/>
    <property type="molecule type" value="Genomic_DNA"/>
</dbReference>
<dbReference type="PANTHER" id="PTHR10884:SF14">
    <property type="entry name" value="NADH DEHYDROGENASE [UBIQUINONE] IRON-SULFUR PROTEIN 3, MITOCHONDRIAL"/>
    <property type="match status" value="1"/>
</dbReference>
<keyword evidence="3" id="KW-1003">Cell membrane</keyword>
<keyword evidence="3" id="KW-0472">Membrane</keyword>
<dbReference type="InterPro" id="IPR001268">
    <property type="entry name" value="NADH_UbQ_OxRdtase_30kDa_su"/>
</dbReference>
<keyword evidence="2 3" id="KW-0813">Transport</keyword>
<comment type="caution">
    <text evidence="7">The sequence shown here is derived from an EMBL/GenBank/DDBJ whole genome shotgun (WGS) entry which is preliminary data.</text>
</comment>
<comment type="subcellular location">
    <subcellularLocation>
        <location evidence="3">Cell membrane</location>
        <topology evidence="3">Peripheral membrane protein</topology>
        <orientation evidence="3">Cytoplasmic side</orientation>
    </subcellularLocation>
</comment>
<evidence type="ECO:0000256" key="2">
    <source>
        <dbReference type="ARBA" id="ARBA00022448"/>
    </source>
</evidence>
<dbReference type="Gene3D" id="3.30.460.80">
    <property type="entry name" value="NADH:ubiquinone oxidoreductase, 30kDa subunit"/>
    <property type="match status" value="1"/>
</dbReference>
<comment type="catalytic activity">
    <reaction evidence="3 5">
        <text>a quinone + NADH + 5 H(+)(in) = a quinol + NAD(+) + 4 H(+)(out)</text>
        <dbReference type="Rhea" id="RHEA:57888"/>
        <dbReference type="ChEBI" id="CHEBI:15378"/>
        <dbReference type="ChEBI" id="CHEBI:24646"/>
        <dbReference type="ChEBI" id="CHEBI:57540"/>
        <dbReference type="ChEBI" id="CHEBI:57945"/>
        <dbReference type="ChEBI" id="CHEBI:132124"/>
    </reaction>
</comment>
<dbReference type="HAMAP" id="MF_01357">
    <property type="entry name" value="NDH1_NuoC"/>
    <property type="match status" value="1"/>
</dbReference>
<comment type="similarity">
    <text evidence="1 3 4">Belongs to the complex I 30 kDa subunit family.</text>
</comment>
<dbReference type="EC" id="7.1.1.-" evidence="3"/>
<reference evidence="7 8" key="1">
    <citation type="journal article" date="2021" name="Microb. Ecol.">
        <title>Candidatus Mesenet longicola: Novel Endosymbionts of Brontispa longissima that Induce Cytoplasmic Incompatibility.</title>
        <authorList>
            <person name="Takano S."/>
            <person name="Gotoh Y."/>
            <person name="Hayashi T."/>
        </authorList>
    </citation>
    <scope>NUCLEOTIDE SEQUENCE [LARGE SCALE GENOMIC DNA]</scope>
    <source>
        <strain evidence="7">L5</strain>
    </source>
</reference>
<keyword evidence="3 5" id="KW-0874">Quinone</keyword>
<dbReference type="GO" id="GO:0005886">
    <property type="term" value="C:plasma membrane"/>
    <property type="evidence" value="ECO:0007669"/>
    <property type="project" value="UniProtKB-SubCell"/>
</dbReference>
<keyword evidence="3 4" id="KW-0520">NAD</keyword>
<sequence>MTKEILKSVKLITSADCIKKDNFFLEGKSTKEKITEHLSLLRDNPKCRFEVLIDIFAVDYPQKDKRFELIYNLLSIVHNIRLCLKLEIGENDSPPTVTNIFSTASWFEREVFDMYGIEFTGHPDLRRILSDYGFKGHPMLKDFPLVGYEEVKYDIEAKKVVYNPIDLAQDFRMFDYLSPWKGTEYKKQDK</sequence>
<evidence type="ECO:0000313" key="7">
    <source>
        <dbReference type="EMBL" id="GHM59284.1"/>
    </source>
</evidence>
<dbReference type="PANTHER" id="PTHR10884">
    <property type="entry name" value="NADH DEHYDROGENASE UBIQUINONE IRON-SULFUR PROTEIN 3"/>
    <property type="match status" value="1"/>
</dbReference>
<dbReference type="GO" id="GO:0008137">
    <property type="term" value="F:NADH dehydrogenase (ubiquinone) activity"/>
    <property type="evidence" value="ECO:0007669"/>
    <property type="project" value="InterPro"/>
</dbReference>
<dbReference type="Pfam" id="PF00329">
    <property type="entry name" value="Complex1_30kDa"/>
    <property type="match status" value="1"/>
</dbReference>
<protein>
    <recommendedName>
        <fullName evidence="3">NADH-quinone oxidoreductase subunit C</fullName>
        <ecNumber evidence="3">7.1.1.-</ecNumber>
    </recommendedName>
    <alternativeName>
        <fullName evidence="3">NADH dehydrogenase I subunit C</fullName>
    </alternativeName>
    <alternativeName>
        <fullName evidence="3">NDH-1 subunit C</fullName>
    </alternativeName>
</protein>
<keyword evidence="8" id="KW-1185">Reference proteome</keyword>
<evidence type="ECO:0000256" key="5">
    <source>
        <dbReference type="RuleBase" id="RU003582"/>
    </source>
</evidence>
<dbReference type="NCBIfam" id="TIGR01961">
    <property type="entry name" value="NuoC_fam"/>
    <property type="match status" value="1"/>
</dbReference>
<keyword evidence="3" id="KW-0830">Ubiquinone</keyword>
<evidence type="ECO:0000259" key="6">
    <source>
        <dbReference type="Pfam" id="PF00329"/>
    </source>
</evidence>
<evidence type="ECO:0000256" key="4">
    <source>
        <dbReference type="RuleBase" id="RU003456"/>
    </source>
</evidence>
<evidence type="ECO:0000313" key="8">
    <source>
        <dbReference type="Proteomes" id="UP000637906"/>
    </source>
</evidence>
<dbReference type="GO" id="GO:0050136">
    <property type="term" value="F:NADH dehydrogenase (quinone) (non-electrogenic) activity"/>
    <property type="evidence" value="ECO:0007669"/>
    <property type="project" value="UniProtKB-UniRule"/>
</dbReference>
<dbReference type="Proteomes" id="UP000637906">
    <property type="component" value="Unassembled WGS sequence"/>
</dbReference>
<dbReference type="PROSITE" id="PS00542">
    <property type="entry name" value="COMPLEX1_30K"/>
    <property type="match status" value="1"/>
</dbReference>
<dbReference type="InterPro" id="IPR020396">
    <property type="entry name" value="NADH_UbQ_OxRdtase_CS"/>
</dbReference>
<gene>
    <name evidence="3" type="primary">nuoC</name>
    <name evidence="7" type="ORF">sL5_02770</name>
</gene>
<keyword evidence="3 4" id="KW-1278">Translocase</keyword>
<dbReference type="SUPFAM" id="SSF143243">
    <property type="entry name" value="Nqo5-like"/>
    <property type="match status" value="1"/>
</dbReference>
<organism evidence="7 8">
    <name type="scientific">Candidatus Mesenet longicola</name>
    <dbReference type="NCBI Taxonomy" id="1892558"/>
    <lineage>
        <taxon>Bacteria</taxon>
        <taxon>Pseudomonadati</taxon>
        <taxon>Pseudomonadota</taxon>
        <taxon>Alphaproteobacteria</taxon>
        <taxon>Rickettsiales</taxon>
        <taxon>Anaplasmataceae</taxon>
        <taxon>Candidatus Mesenet</taxon>
    </lineage>
</organism>
<dbReference type="AlphaFoldDB" id="A0A8J3MLU2"/>
<accession>A0A8J3MLU2</accession>
<dbReference type="InterPro" id="IPR010218">
    <property type="entry name" value="NADH_DH_suC"/>
</dbReference>
<name>A0A8J3MLU2_9RICK</name>
<dbReference type="GO" id="GO:0048038">
    <property type="term" value="F:quinone binding"/>
    <property type="evidence" value="ECO:0007669"/>
    <property type="project" value="UniProtKB-KW"/>
</dbReference>
<comment type="function">
    <text evidence="3">NDH-1 shuttles electrons from NADH, via FMN and iron-sulfur (Fe-S) centers, to quinones in the respiratory chain. The immediate electron acceptor for the enzyme in this species is believed to be ubiquinone. Couples the redox reaction to proton translocation (for every two electrons transferred, four hydrogen ions are translocated across the cytoplasmic membrane), and thus conserves the redox energy in a proton gradient.</text>
</comment>
<dbReference type="NCBIfam" id="NF004733">
    <property type="entry name" value="PRK06074.1-5"/>
    <property type="match status" value="1"/>
</dbReference>
<evidence type="ECO:0000256" key="3">
    <source>
        <dbReference type="HAMAP-Rule" id="MF_01357"/>
    </source>
</evidence>
<proteinExistence type="inferred from homology"/>
<comment type="subunit">
    <text evidence="3">NDH-1 is composed of 14 different subunits. Subunits NuoB, C, D, E, F, and G constitute the peripheral sector of the complex.</text>
</comment>